<accession>A0ACC0TU15</accession>
<dbReference type="Proteomes" id="UP001207468">
    <property type="component" value="Unassembled WGS sequence"/>
</dbReference>
<evidence type="ECO:0000313" key="1">
    <source>
        <dbReference type="EMBL" id="KAI9441958.1"/>
    </source>
</evidence>
<evidence type="ECO:0000313" key="2">
    <source>
        <dbReference type="Proteomes" id="UP001207468"/>
    </source>
</evidence>
<sequence length="84" mass="9493">MLQLPAFAVQPRISCARFFFFFFISLHSQTLTLHIDSTAMAIAMTPLLSWASSDKSFEYSRDQGFLRFTGCNSPLSDFTSLSLQ</sequence>
<proteinExistence type="predicted"/>
<comment type="caution">
    <text evidence="1">The sequence shown here is derived from an EMBL/GenBank/DDBJ whole genome shotgun (WGS) entry which is preliminary data.</text>
</comment>
<reference evidence="1" key="1">
    <citation type="submission" date="2021-03" db="EMBL/GenBank/DDBJ databases">
        <title>Evolutionary priming and transition to the ectomycorrhizal habit in an iconic lineage of mushroom-forming fungi: is preadaptation a requirement?</title>
        <authorList>
            <consortium name="DOE Joint Genome Institute"/>
            <person name="Looney B.P."/>
            <person name="Miyauchi S."/>
            <person name="Morin E."/>
            <person name="Drula E."/>
            <person name="Courty P.E."/>
            <person name="Chicoki N."/>
            <person name="Fauchery L."/>
            <person name="Kohler A."/>
            <person name="Kuo A."/>
            <person name="LaButti K."/>
            <person name="Pangilinan J."/>
            <person name="Lipzen A."/>
            <person name="Riley R."/>
            <person name="Andreopoulos W."/>
            <person name="He G."/>
            <person name="Johnson J."/>
            <person name="Barry K.W."/>
            <person name="Grigoriev I.V."/>
            <person name="Nagy L."/>
            <person name="Hibbett D."/>
            <person name="Henrissat B."/>
            <person name="Matheny P.B."/>
            <person name="Labbe J."/>
            <person name="Martin A.F."/>
        </authorList>
    </citation>
    <scope>NUCLEOTIDE SEQUENCE</scope>
    <source>
        <strain evidence="1">BPL698</strain>
    </source>
</reference>
<dbReference type="EMBL" id="JAGFNK010000734">
    <property type="protein sequence ID" value="KAI9441958.1"/>
    <property type="molecule type" value="Genomic_DNA"/>
</dbReference>
<organism evidence="1 2">
    <name type="scientific">Russula earlei</name>
    <dbReference type="NCBI Taxonomy" id="71964"/>
    <lineage>
        <taxon>Eukaryota</taxon>
        <taxon>Fungi</taxon>
        <taxon>Dikarya</taxon>
        <taxon>Basidiomycota</taxon>
        <taxon>Agaricomycotina</taxon>
        <taxon>Agaricomycetes</taxon>
        <taxon>Russulales</taxon>
        <taxon>Russulaceae</taxon>
        <taxon>Russula</taxon>
    </lineage>
</organism>
<name>A0ACC0TU15_9AGAM</name>
<protein>
    <submittedName>
        <fullName evidence="1">Uncharacterized protein</fullName>
    </submittedName>
</protein>
<keyword evidence="2" id="KW-1185">Reference proteome</keyword>
<gene>
    <name evidence="1" type="ORF">F5148DRAFT_1257638</name>
</gene>